<dbReference type="Gene3D" id="3.40.190.290">
    <property type="match status" value="1"/>
</dbReference>
<dbReference type="CDD" id="cd08474">
    <property type="entry name" value="PBP2_CrgA_like_5"/>
    <property type="match status" value="1"/>
</dbReference>
<evidence type="ECO:0000256" key="1">
    <source>
        <dbReference type="ARBA" id="ARBA00009437"/>
    </source>
</evidence>
<organism evidence="6 8">
    <name type="scientific">Commensalibacter communis</name>
    <dbReference type="NCBI Taxonomy" id="2972786"/>
    <lineage>
        <taxon>Bacteria</taxon>
        <taxon>Pseudomonadati</taxon>
        <taxon>Pseudomonadota</taxon>
        <taxon>Alphaproteobacteria</taxon>
        <taxon>Acetobacterales</taxon>
        <taxon>Acetobacteraceae</taxon>
    </lineage>
</organism>
<comment type="caution">
    <text evidence="6">The sequence shown here is derived from an EMBL/GenBank/DDBJ whole genome shotgun (WGS) entry which is preliminary data.</text>
</comment>
<dbReference type="PANTHER" id="PTHR30537:SF1">
    <property type="entry name" value="HTH-TYPE TRANSCRIPTIONAL REGULATOR PGRR"/>
    <property type="match status" value="1"/>
</dbReference>
<evidence type="ECO:0000313" key="6">
    <source>
        <dbReference type="EMBL" id="CAI3927126.1"/>
    </source>
</evidence>
<dbReference type="EMBL" id="CAMXCS010000001">
    <property type="protein sequence ID" value="CAI3933878.1"/>
    <property type="molecule type" value="Genomic_DNA"/>
</dbReference>
<dbReference type="RefSeq" id="WP_271789127.1">
    <property type="nucleotide sequence ID" value="NZ_CAMXCL010000001.1"/>
</dbReference>
<dbReference type="PANTHER" id="PTHR30537">
    <property type="entry name" value="HTH-TYPE TRANSCRIPTIONAL REGULATOR"/>
    <property type="match status" value="1"/>
</dbReference>
<dbReference type="InterPro" id="IPR036390">
    <property type="entry name" value="WH_DNA-bd_sf"/>
</dbReference>
<proteinExistence type="inferred from homology"/>
<keyword evidence="3" id="KW-0238">DNA-binding</keyword>
<evidence type="ECO:0000313" key="9">
    <source>
        <dbReference type="Proteomes" id="UP001154259"/>
    </source>
</evidence>
<reference evidence="6" key="1">
    <citation type="submission" date="2022-10" db="EMBL/GenBank/DDBJ databases">
        <authorList>
            <person name="Botero Cardona J."/>
        </authorList>
    </citation>
    <scope>NUCLEOTIDE SEQUENCE</scope>
    <source>
        <strain evidence="6">LMG 31819</strain>
        <strain evidence="7">R-53529</strain>
    </source>
</reference>
<dbReference type="InterPro" id="IPR036388">
    <property type="entry name" value="WH-like_DNA-bd_sf"/>
</dbReference>
<dbReference type="Gene3D" id="1.10.10.10">
    <property type="entry name" value="Winged helix-like DNA-binding domain superfamily/Winged helix DNA-binding domain"/>
    <property type="match status" value="1"/>
</dbReference>
<comment type="similarity">
    <text evidence="1">Belongs to the LysR transcriptional regulatory family.</text>
</comment>
<dbReference type="PROSITE" id="PS50931">
    <property type="entry name" value="HTH_LYSR"/>
    <property type="match status" value="1"/>
</dbReference>
<dbReference type="SUPFAM" id="SSF46785">
    <property type="entry name" value="Winged helix' DNA-binding domain"/>
    <property type="match status" value="1"/>
</dbReference>
<sequence>MLQKNINDLLVFLSVAKERSFTKAASKLGVSQSALSHTMRNLEGRLGIRLLMRTTRSVAPTEAGELLLRNIAPRVEEMEQELSRVIEFKQQPAGTIRLTADEHAANFILWPRLRSFLKDYPDIKLEIDVDFALKDIVTEQYDAGIRLGELVHKDMIALPISPEIRMAVVASPHYLENRSIPKKPKDLLKHQCVNLRLPTVGNLYAWEFEVNRREIKVNVEGQVICNTLTQMLQAALDGFGFIYVPEDEVSIAIQQGRLVRVLEDCCPYIPGYYLYYPNRRQHSYAFSLFLKMFQNQNKK</sequence>
<protein>
    <submittedName>
        <fullName evidence="6 7">LysR family (LysR)</fullName>
    </submittedName>
</protein>
<dbReference type="PRINTS" id="PR00039">
    <property type="entry name" value="HTHLYSR"/>
</dbReference>
<dbReference type="AlphaFoldDB" id="A0A9W4XCD8"/>
<dbReference type="FunFam" id="1.10.10.10:FF:000001">
    <property type="entry name" value="LysR family transcriptional regulator"/>
    <property type="match status" value="1"/>
</dbReference>
<dbReference type="Proteomes" id="UP001154259">
    <property type="component" value="Unassembled WGS sequence"/>
</dbReference>
<dbReference type="EMBL" id="CAMXCM010000001">
    <property type="protein sequence ID" value="CAI3927126.1"/>
    <property type="molecule type" value="Genomic_DNA"/>
</dbReference>
<evidence type="ECO:0000259" key="5">
    <source>
        <dbReference type="PROSITE" id="PS50931"/>
    </source>
</evidence>
<dbReference type="InterPro" id="IPR005119">
    <property type="entry name" value="LysR_subst-bd"/>
</dbReference>
<keyword evidence="4" id="KW-0804">Transcription</keyword>
<feature type="domain" description="HTH lysR-type" evidence="5">
    <location>
        <begin position="1"/>
        <end position="61"/>
    </location>
</feature>
<accession>A0A9W4XCD8</accession>
<evidence type="ECO:0000256" key="3">
    <source>
        <dbReference type="ARBA" id="ARBA00023125"/>
    </source>
</evidence>
<dbReference type="InterPro" id="IPR058163">
    <property type="entry name" value="LysR-type_TF_proteobact-type"/>
</dbReference>
<dbReference type="GO" id="GO:0003700">
    <property type="term" value="F:DNA-binding transcription factor activity"/>
    <property type="evidence" value="ECO:0007669"/>
    <property type="project" value="InterPro"/>
</dbReference>
<dbReference type="GO" id="GO:0043565">
    <property type="term" value="F:sequence-specific DNA binding"/>
    <property type="evidence" value="ECO:0007669"/>
    <property type="project" value="TreeGrafter"/>
</dbReference>
<keyword evidence="2" id="KW-0805">Transcription regulation</keyword>
<name>A0A9W4XCD8_9PROT</name>
<dbReference type="InterPro" id="IPR000847">
    <property type="entry name" value="LysR_HTH_N"/>
</dbReference>
<dbReference type="FunFam" id="3.40.190.290:FF:000012">
    <property type="entry name" value="Transcriptional regulator, LysR family"/>
    <property type="match status" value="1"/>
</dbReference>
<dbReference type="SUPFAM" id="SSF53850">
    <property type="entry name" value="Periplasmic binding protein-like II"/>
    <property type="match status" value="1"/>
</dbReference>
<dbReference type="Proteomes" id="UP001154255">
    <property type="component" value="Unassembled WGS sequence"/>
</dbReference>
<evidence type="ECO:0000256" key="4">
    <source>
        <dbReference type="ARBA" id="ARBA00023163"/>
    </source>
</evidence>
<dbReference type="GO" id="GO:0006351">
    <property type="term" value="P:DNA-templated transcription"/>
    <property type="evidence" value="ECO:0007669"/>
    <property type="project" value="TreeGrafter"/>
</dbReference>
<keyword evidence="9" id="KW-1185">Reference proteome</keyword>
<dbReference type="Pfam" id="PF00126">
    <property type="entry name" value="HTH_1"/>
    <property type="match status" value="1"/>
</dbReference>
<gene>
    <name evidence="7" type="ORF">R53529_LOCUS691</name>
    <name evidence="6" type="ORF">R53530_LOCUS410</name>
</gene>
<evidence type="ECO:0000256" key="2">
    <source>
        <dbReference type="ARBA" id="ARBA00023015"/>
    </source>
</evidence>
<evidence type="ECO:0000313" key="7">
    <source>
        <dbReference type="EMBL" id="CAI3933878.1"/>
    </source>
</evidence>
<evidence type="ECO:0000313" key="8">
    <source>
        <dbReference type="Proteomes" id="UP001154255"/>
    </source>
</evidence>
<dbReference type="Pfam" id="PF03466">
    <property type="entry name" value="LysR_substrate"/>
    <property type="match status" value="1"/>
</dbReference>